<dbReference type="InterPro" id="IPR042525">
    <property type="entry name" value="Rad52_Rad59_Rad22_sf"/>
</dbReference>
<dbReference type="GO" id="GO:0045002">
    <property type="term" value="P:double-strand break repair via single-strand annealing"/>
    <property type="evidence" value="ECO:0007669"/>
    <property type="project" value="TreeGrafter"/>
</dbReference>
<dbReference type="InterPro" id="IPR007232">
    <property type="entry name" value="Rad52_Rad59_Rad22"/>
</dbReference>
<evidence type="ECO:0000256" key="4">
    <source>
        <dbReference type="ARBA" id="ARBA00023204"/>
    </source>
</evidence>
<name>A0AAD3H2P5_9STRA</name>
<feature type="compositionally biased region" description="Gly residues" evidence="5">
    <location>
        <begin position="1"/>
        <end position="10"/>
    </location>
</feature>
<comment type="caution">
    <text evidence="6">The sequence shown here is derived from an EMBL/GenBank/DDBJ whole genome shotgun (WGS) entry which is preliminary data.</text>
</comment>
<dbReference type="GO" id="GO:0005634">
    <property type="term" value="C:nucleus"/>
    <property type="evidence" value="ECO:0007669"/>
    <property type="project" value="TreeGrafter"/>
</dbReference>
<organism evidence="6 7">
    <name type="scientific">Chaetoceros tenuissimus</name>
    <dbReference type="NCBI Taxonomy" id="426638"/>
    <lineage>
        <taxon>Eukaryota</taxon>
        <taxon>Sar</taxon>
        <taxon>Stramenopiles</taxon>
        <taxon>Ochrophyta</taxon>
        <taxon>Bacillariophyta</taxon>
        <taxon>Coscinodiscophyceae</taxon>
        <taxon>Chaetocerotophycidae</taxon>
        <taxon>Chaetocerotales</taxon>
        <taxon>Chaetocerotaceae</taxon>
        <taxon>Chaetoceros</taxon>
    </lineage>
</organism>
<reference evidence="6 7" key="1">
    <citation type="journal article" date="2021" name="Sci. Rep.">
        <title>The genome of the diatom Chaetoceros tenuissimus carries an ancient integrated fragment of an extant virus.</title>
        <authorList>
            <person name="Hongo Y."/>
            <person name="Kimura K."/>
            <person name="Takaki Y."/>
            <person name="Yoshida Y."/>
            <person name="Baba S."/>
            <person name="Kobayashi G."/>
            <person name="Nagasaki K."/>
            <person name="Hano T."/>
            <person name="Tomaru Y."/>
        </authorList>
    </citation>
    <scope>NUCLEOTIDE SEQUENCE [LARGE SCALE GENOMIC DNA]</scope>
    <source>
        <strain evidence="6 7">NIES-3715</strain>
    </source>
</reference>
<dbReference type="Gene3D" id="3.30.390.80">
    <property type="entry name" value="DNA repair protein Rad52/59/22"/>
    <property type="match status" value="1"/>
</dbReference>
<gene>
    <name evidence="6" type="ORF">CTEN210_04868</name>
</gene>
<dbReference type="EMBL" id="BLLK01000027">
    <property type="protein sequence ID" value="GFH48392.1"/>
    <property type="molecule type" value="Genomic_DNA"/>
</dbReference>
<comment type="similarity">
    <text evidence="1">Belongs to the RAD52 family.</text>
</comment>
<dbReference type="Pfam" id="PF04098">
    <property type="entry name" value="Rad52_Rad22"/>
    <property type="match status" value="1"/>
</dbReference>
<dbReference type="GO" id="GO:0006312">
    <property type="term" value="P:mitotic recombination"/>
    <property type="evidence" value="ECO:0007669"/>
    <property type="project" value="TreeGrafter"/>
</dbReference>
<protein>
    <submittedName>
        <fullName evidence="6">Uncharacterized protein</fullName>
    </submittedName>
</protein>
<proteinExistence type="inferred from homology"/>
<evidence type="ECO:0000256" key="3">
    <source>
        <dbReference type="ARBA" id="ARBA00023172"/>
    </source>
</evidence>
<keyword evidence="3" id="KW-0233">DNA recombination</keyword>
<evidence type="ECO:0000256" key="2">
    <source>
        <dbReference type="ARBA" id="ARBA00022763"/>
    </source>
</evidence>
<feature type="compositionally biased region" description="Polar residues" evidence="5">
    <location>
        <begin position="323"/>
        <end position="406"/>
    </location>
</feature>
<feature type="region of interest" description="Disordered" evidence="5">
    <location>
        <begin position="245"/>
        <end position="406"/>
    </location>
</feature>
<dbReference type="InterPro" id="IPR041247">
    <property type="entry name" value="Rad52_fam"/>
</dbReference>
<evidence type="ECO:0000313" key="7">
    <source>
        <dbReference type="Proteomes" id="UP001054902"/>
    </source>
</evidence>
<sequence>MSTREGGYGGVPITPHSSSSFPSNRFGDVNSNEEMRITNESEEATLQDISQKRGFQNGSSSSRPSFGVQLVLNPDGTPLLDHDNKTISVAKMLATKPLKAELATRKGPGGKNLTYLSGDSVTRTLNDVFGFDGWSLTVKETRKESVEKDERGRYVVCYTATVRVTHLQSGAFKEDCGAGDSVDRSLATAISHALKAAITDGMKRAARLFGDKLGNVLYDGSFSVNKAPRSLKEALTTHDIDRAKSKFGFDKDRKPVAPTSAPSNQEHGKQPTGTQDKRQQMKSNSHAPDQKLSVAVGNQHSVQMKKSPDTQVPKVNPVVSTPMMHSSTPSILRQEPSYTTNTANNHARSNQTAKSVTISSTNHLTSSTPSYSEPQTNNPLPLTVSTNVSNSRPTPISTTNSFDKSPRFQNQIATPASNNNTGMSHSAQNAMSGSNRAVHTYQHGSTSIQPRQQQYSNHVSALTDITYANNTNAHASNALNGNNMNGKRPLGNDMRANAVVTKKMNPYSGSNPYNMGKK</sequence>
<feature type="region of interest" description="Disordered" evidence="5">
    <location>
        <begin position="1"/>
        <end position="69"/>
    </location>
</feature>
<dbReference type="AlphaFoldDB" id="A0AAD3H2P5"/>
<dbReference type="SUPFAM" id="SSF54768">
    <property type="entry name" value="dsRNA-binding domain-like"/>
    <property type="match status" value="1"/>
</dbReference>
<evidence type="ECO:0000256" key="1">
    <source>
        <dbReference type="ARBA" id="ARBA00006638"/>
    </source>
</evidence>
<evidence type="ECO:0000313" key="6">
    <source>
        <dbReference type="EMBL" id="GFH48392.1"/>
    </source>
</evidence>
<feature type="compositionally biased region" description="Polar residues" evidence="5">
    <location>
        <begin position="47"/>
        <end position="64"/>
    </location>
</feature>
<dbReference type="GO" id="GO:0000724">
    <property type="term" value="P:double-strand break repair via homologous recombination"/>
    <property type="evidence" value="ECO:0007669"/>
    <property type="project" value="TreeGrafter"/>
</dbReference>
<evidence type="ECO:0000256" key="5">
    <source>
        <dbReference type="SAM" id="MobiDB-lite"/>
    </source>
</evidence>
<dbReference type="PANTHER" id="PTHR12132:SF1">
    <property type="entry name" value="DNA REPAIR PROTEIN RAD52 HOMOLOG"/>
    <property type="match status" value="1"/>
</dbReference>
<dbReference type="PANTHER" id="PTHR12132">
    <property type="entry name" value="DNA REPAIR AND RECOMBINATION PROTEIN RAD52, RAD59"/>
    <property type="match status" value="1"/>
</dbReference>
<keyword evidence="7" id="KW-1185">Reference proteome</keyword>
<accession>A0AAD3H2P5</accession>
<keyword evidence="4" id="KW-0234">DNA repair</keyword>
<dbReference type="Proteomes" id="UP001054902">
    <property type="component" value="Unassembled WGS sequence"/>
</dbReference>
<feature type="compositionally biased region" description="Basic and acidic residues" evidence="5">
    <location>
        <begin position="245"/>
        <end position="255"/>
    </location>
</feature>
<keyword evidence="2" id="KW-0227">DNA damage</keyword>